<protein>
    <recommendedName>
        <fullName evidence="4 5">Glucose-methanol-choline oxidoreductase N-terminal domain-containing protein</fullName>
    </recommendedName>
</protein>
<dbReference type="Gene3D" id="3.50.50.60">
    <property type="entry name" value="FAD/NAD(P)-binding domain"/>
    <property type="match status" value="2"/>
</dbReference>
<dbReference type="GO" id="GO:0050660">
    <property type="term" value="F:flavin adenine dinucleotide binding"/>
    <property type="evidence" value="ECO:0007669"/>
    <property type="project" value="InterPro"/>
</dbReference>
<dbReference type="PANTHER" id="PTHR11552:SF210">
    <property type="entry name" value="GLUCOSE-METHANOL-CHOLINE OXIDOREDUCTASE N-TERMINAL DOMAIN-CONTAINING PROTEIN-RELATED"/>
    <property type="match status" value="1"/>
</dbReference>
<dbReference type="GO" id="GO:0016614">
    <property type="term" value="F:oxidoreductase activity, acting on CH-OH group of donors"/>
    <property type="evidence" value="ECO:0007669"/>
    <property type="project" value="InterPro"/>
</dbReference>
<feature type="binding site" evidence="2">
    <location>
        <begin position="93"/>
        <end position="96"/>
    </location>
    <ligand>
        <name>FAD</name>
        <dbReference type="ChEBI" id="CHEBI:57692"/>
    </ligand>
</feature>
<reference evidence="6 7" key="1">
    <citation type="submission" date="2024-02" db="EMBL/GenBank/DDBJ databases">
        <title>De novo assembly and annotation of 12 fungi associated with fruit tree decline syndrome in Ontario, Canada.</title>
        <authorList>
            <person name="Sulman M."/>
            <person name="Ellouze W."/>
            <person name="Ilyukhin E."/>
        </authorList>
    </citation>
    <scope>NUCLEOTIDE SEQUENCE [LARGE SCALE GENOMIC DNA]</scope>
    <source>
        <strain evidence="6 7">M11/M66-122</strain>
    </source>
</reference>
<dbReference type="PANTHER" id="PTHR11552">
    <property type="entry name" value="GLUCOSE-METHANOL-CHOLINE GMC OXIDOREDUCTASE"/>
    <property type="match status" value="1"/>
</dbReference>
<evidence type="ECO:0000313" key="7">
    <source>
        <dbReference type="Proteomes" id="UP001320420"/>
    </source>
</evidence>
<feature type="binding site" evidence="2">
    <location>
        <begin position="538"/>
        <end position="539"/>
    </location>
    <ligand>
        <name>FAD</name>
        <dbReference type="ChEBI" id="CHEBI:57692"/>
    </ligand>
</feature>
<dbReference type="Pfam" id="PF05199">
    <property type="entry name" value="GMC_oxred_C"/>
    <property type="match status" value="2"/>
</dbReference>
<evidence type="ECO:0000256" key="2">
    <source>
        <dbReference type="PIRSR" id="PIRSR000137-2"/>
    </source>
</evidence>
<comment type="caution">
    <text evidence="6">The sequence shown here is derived from an EMBL/GenBank/DDBJ whole genome shotgun (WGS) entry which is preliminary data.</text>
</comment>
<feature type="domain" description="Glucose-methanol-choline oxidoreductase N-terminal" evidence="5">
    <location>
        <begin position="278"/>
        <end position="292"/>
    </location>
</feature>
<feature type="binding site" evidence="2">
    <location>
        <position position="236"/>
    </location>
    <ligand>
        <name>FAD</name>
        <dbReference type="ChEBI" id="CHEBI:57692"/>
    </ligand>
</feature>
<name>A0AAN9U942_9PEZI</name>
<organism evidence="6 7">
    <name type="scientific">Diatrype stigma</name>
    <dbReference type="NCBI Taxonomy" id="117547"/>
    <lineage>
        <taxon>Eukaryota</taxon>
        <taxon>Fungi</taxon>
        <taxon>Dikarya</taxon>
        <taxon>Ascomycota</taxon>
        <taxon>Pezizomycotina</taxon>
        <taxon>Sordariomycetes</taxon>
        <taxon>Xylariomycetidae</taxon>
        <taxon>Xylariales</taxon>
        <taxon>Diatrypaceae</taxon>
        <taxon>Diatrype</taxon>
    </lineage>
</organism>
<evidence type="ECO:0000259" key="5">
    <source>
        <dbReference type="PROSITE" id="PS00624"/>
    </source>
</evidence>
<dbReference type="InterPro" id="IPR036188">
    <property type="entry name" value="FAD/NAD-bd_sf"/>
</dbReference>
<evidence type="ECO:0000256" key="1">
    <source>
        <dbReference type="ARBA" id="ARBA00010790"/>
    </source>
</evidence>
<comment type="cofactor">
    <cofactor evidence="2">
        <name>FAD</name>
        <dbReference type="ChEBI" id="CHEBI:57692"/>
    </cofactor>
</comment>
<accession>A0AAN9U942</accession>
<dbReference type="PROSITE" id="PS00623">
    <property type="entry name" value="GMC_OXRED_1"/>
    <property type="match status" value="1"/>
</dbReference>
<dbReference type="EMBL" id="JAKJXP020000157">
    <property type="protein sequence ID" value="KAK7740880.1"/>
    <property type="molecule type" value="Genomic_DNA"/>
</dbReference>
<gene>
    <name evidence="6" type="ORF">SLS62_010938</name>
</gene>
<dbReference type="SUPFAM" id="SSF51905">
    <property type="entry name" value="FAD/NAD(P)-binding domain"/>
    <property type="match status" value="1"/>
</dbReference>
<evidence type="ECO:0000259" key="4">
    <source>
        <dbReference type="PROSITE" id="PS00623"/>
    </source>
</evidence>
<dbReference type="Proteomes" id="UP001320420">
    <property type="component" value="Unassembled WGS sequence"/>
</dbReference>
<dbReference type="InterPro" id="IPR012132">
    <property type="entry name" value="GMC_OxRdtase"/>
</dbReference>
<dbReference type="PROSITE" id="PS00624">
    <property type="entry name" value="GMC_OXRED_2"/>
    <property type="match status" value="1"/>
</dbReference>
<evidence type="ECO:0000256" key="3">
    <source>
        <dbReference type="RuleBase" id="RU003968"/>
    </source>
</evidence>
<dbReference type="SUPFAM" id="SSF54373">
    <property type="entry name" value="FAD-linked reductases, C-terminal domain"/>
    <property type="match status" value="1"/>
</dbReference>
<dbReference type="Pfam" id="PF00732">
    <property type="entry name" value="GMC_oxred_N"/>
    <property type="match status" value="1"/>
</dbReference>
<keyword evidence="7" id="KW-1185">Reference proteome</keyword>
<keyword evidence="3" id="KW-0285">Flavoprotein</keyword>
<dbReference type="InterPro" id="IPR000172">
    <property type="entry name" value="GMC_OxRdtase_N"/>
</dbReference>
<comment type="similarity">
    <text evidence="1 3">Belongs to the GMC oxidoreductase family.</text>
</comment>
<dbReference type="GO" id="GO:0044550">
    <property type="term" value="P:secondary metabolite biosynthetic process"/>
    <property type="evidence" value="ECO:0007669"/>
    <property type="project" value="TreeGrafter"/>
</dbReference>
<proteinExistence type="inferred from homology"/>
<dbReference type="Gene3D" id="3.30.560.10">
    <property type="entry name" value="Glucose Oxidase, domain 3"/>
    <property type="match status" value="1"/>
</dbReference>
<feature type="binding site" evidence="2">
    <location>
        <position position="85"/>
    </location>
    <ligand>
        <name>FAD</name>
        <dbReference type="ChEBI" id="CHEBI:57692"/>
    </ligand>
</feature>
<dbReference type="PIRSF" id="PIRSF000137">
    <property type="entry name" value="Alcohol_oxidase"/>
    <property type="match status" value="1"/>
</dbReference>
<keyword evidence="2 3" id="KW-0274">FAD</keyword>
<feature type="binding site" evidence="2">
    <location>
        <begin position="15"/>
        <end position="16"/>
    </location>
    <ligand>
        <name>FAD</name>
        <dbReference type="ChEBI" id="CHEBI:57692"/>
    </ligand>
</feature>
<evidence type="ECO:0000313" key="6">
    <source>
        <dbReference type="EMBL" id="KAK7740880.1"/>
    </source>
</evidence>
<dbReference type="AlphaFoldDB" id="A0AAN9U942"/>
<sequence>MSPDSYDFIIVGGGTSGLVVAARLSEDPSQRVLVLEAGGDANDDPRIKTPAFWLSLLGSDVDWAFRSEPQPLLDERVIGLNQGKVLGGSSAINAQVFVPPVPAVVDHWESSLGNTGWNWETLRPYFAKAYSSPPLDSSITEKLGIDGWTKTSTTHGPLATAFAGDQSHPIRKVWADTLRAIGHYATQDPFLGISGGGFTSLSTVDPGTGERTYSSPAYYRPIKYRENLHVITNASVEKVLFNRQKPDKFATEATGVLYLHGNEIKEVTCTKEVILAAGALQTPKLLELSGVGNPDLLTEHGINPIVNLAGVGENLYDHLMCSVSFAAVDELETLDAIFRQEPNALENAAKRYAEDGTGPFSSMGVYSYAYLPVLDHASPEGQGKLVKLIEERRPTEGDTPAAHARAQAYYDIAKSSLMDPKQPSCAYLSFISQFVGPFESNTKSYTISAMHSLPLSRGTVHIQSKDSAAMPKIDPRFLSDPLDLEIFAANLLQIETIVRTPPLSSLLKHPLVYRDPASNLTDVDAAKNWIRKNGDSMWHYGGSCASKWQLSALPPCDGSFFFPNRLLITMGMAVLPKDMDGVVDPKLKVYGITNLRVVDASAIPMITTANIQATVYAFAEKAADLVKETYGLKSSGA</sequence>
<feature type="domain" description="Glucose-methanol-choline oxidoreductase N-terminal" evidence="4">
    <location>
        <begin position="83"/>
        <end position="106"/>
    </location>
</feature>
<dbReference type="InterPro" id="IPR007867">
    <property type="entry name" value="GMC_OxRtase_C"/>
</dbReference>